<dbReference type="RefSeq" id="WP_267777528.1">
    <property type="nucleotide sequence ID" value="NZ_JAPNKE010000002.1"/>
</dbReference>
<dbReference type="EMBL" id="JAPNKE010000002">
    <property type="protein sequence ID" value="MCY1013517.1"/>
    <property type="molecule type" value="Genomic_DNA"/>
</dbReference>
<evidence type="ECO:0000313" key="2">
    <source>
        <dbReference type="Proteomes" id="UP001150924"/>
    </source>
</evidence>
<gene>
    <name evidence="1" type="ORF">OV079_49920</name>
</gene>
<dbReference type="Proteomes" id="UP001150924">
    <property type="component" value="Unassembled WGS sequence"/>
</dbReference>
<comment type="caution">
    <text evidence="1">The sequence shown here is derived from an EMBL/GenBank/DDBJ whole genome shotgun (WGS) entry which is preliminary data.</text>
</comment>
<evidence type="ECO:0000313" key="1">
    <source>
        <dbReference type="EMBL" id="MCY1013517.1"/>
    </source>
</evidence>
<name>A0A9X3F023_9BACT</name>
<organism evidence="1 2">
    <name type="scientific">Nannocystis pusilla</name>
    <dbReference type="NCBI Taxonomy" id="889268"/>
    <lineage>
        <taxon>Bacteria</taxon>
        <taxon>Pseudomonadati</taxon>
        <taxon>Myxococcota</taxon>
        <taxon>Polyangia</taxon>
        <taxon>Nannocystales</taxon>
        <taxon>Nannocystaceae</taxon>
        <taxon>Nannocystis</taxon>
    </lineage>
</organism>
<sequence length="66" mass="7708">MPHPDEDEIDDLLEKFIVEADLAGRWLERHFMPPRLMFWRQKLDFSRESLAKLAPIVAETLAPTSS</sequence>
<protein>
    <submittedName>
        <fullName evidence="1">Uncharacterized protein</fullName>
    </submittedName>
</protein>
<keyword evidence="2" id="KW-1185">Reference proteome</keyword>
<reference evidence="1" key="1">
    <citation type="submission" date="2022-11" db="EMBL/GenBank/DDBJ databases">
        <title>Minimal conservation of predation-associated metabolite biosynthetic gene clusters underscores biosynthetic potential of Myxococcota including descriptions for ten novel species: Archangium lansinium sp. nov., Myxococcus landrumus sp. nov., Nannocystis bai.</title>
        <authorList>
            <person name="Ahearne A."/>
            <person name="Stevens C."/>
            <person name="Phillips K."/>
        </authorList>
    </citation>
    <scope>NUCLEOTIDE SEQUENCE</scope>
    <source>
        <strain evidence="1">Na p29</strain>
    </source>
</reference>
<dbReference type="AlphaFoldDB" id="A0A9X3F023"/>
<accession>A0A9X3F023</accession>
<proteinExistence type="predicted"/>